<dbReference type="InterPro" id="IPR029035">
    <property type="entry name" value="DHS-like_NAD/FAD-binding_dom"/>
</dbReference>
<dbReference type="InterPro" id="IPR011766">
    <property type="entry name" value="TPP_enzyme_TPP-bd"/>
</dbReference>
<dbReference type="InterPro" id="IPR029061">
    <property type="entry name" value="THDP-binding"/>
</dbReference>
<dbReference type="Pfam" id="PF00205">
    <property type="entry name" value="TPP_enzyme_M"/>
    <property type="match status" value="1"/>
</dbReference>
<sequence length="543" mass="59564">MLTCDFIAKYLKKRGVKQVFGTPGSDTISLINAFSDQGINYILTHHENTAAYMASTYGEITGIPGVVIVTKGPGVTNLVSGIAAAYLDRRPIIIFSAIIDPELLAKNPHQDVELVSFGRLITKLSEELTSKNAVELLDRAYRKSIEPRPGAVYLPISPVQAIQDIDINEEQINSLITDFGEQSLPEKSDFDYAIDIINESSKPIIVAGVGVVGSKISEDLISFAHHIQSPCCVTLQAVGSFPCDNSLYIGMYGWFGTPIDEMLKEADLIITIGLDGWDIIRPFKSQVPIISIDATDTNDRTFQPVMQELKGQMSGILDFLKDNIGQRDTSKEWLSLARDSFNKIQDYELGVSDDYNSSDGIAPQLVYKEIRKIVPKDTIITADAGAHKSLASQAWLSYLPLTYFVSNGLSPMGFSLGAALGAKIASPERPVISFVGDGGFLMYAGELATWRRLNIPMVQIIMVDNALTQVKSKQVKKGYNTESTSFDKIEYKKIVESFGIDAIEVNKITELVKGVTRALQLNKPISIIVNLDGSEYLRMPSAV</sequence>
<dbReference type="Pfam" id="PF02775">
    <property type="entry name" value="TPP_enzyme_C"/>
    <property type="match status" value="1"/>
</dbReference>
<comment type="cofactor">
    <cofactor evidence="1">
        <name>thiamine diphosphate</name>
        <dbReference type="ChEBI" id="CHEBI:58937"/>
    </cofactor>
</comment>
<dbReference type="CDD" id="cd07035">
    <property type="entry name" value="TPP_PYR_POX_like"/>
    <property type="match status" value="1"/>
</dbReference>
<reference evidence="8 9" key="1">
    <citation type="journal article" date="2018" name="Microbiome">
        <title>Fine metagenomic profile of the Mediterranean stratified and mixed water columns revealed by assembly and recruitment.</title>
        <authorList>
            <person name="Haro-Moreno J.M."/>
            <person name="Lopez-Perez M."/>
            <person name="De La Torre J.R."/>
            <person name="Picazo A."/>
            <person name="Camacho A."/>
            <person name="Rodriguez-Valera F."/>
        </authorList>
    </citation>
    <scope>NUCLEOTIDE SEQUENCE [LARGE SCALE GENOMIC DNA]</scope>
    <source>
        <strain evidence="8">MED-G57</strain>
    </source>
</reference>
<dbReference type="GO" id="GO:0000287">
    <property type="term" value="F:magnesium ion binding"/>
    <property type="evidence" value="ECO:0007669"/>
    <property type="project" value="InterPro"/>
</dbReference>
<dbReference type="GO" id="GO:0030976">
    <property type="term" value="F:thiamine pyrophosphate binding"/>
    <property type="evidence" value="ECO:0007669"/>
    <property type="project" value="InterPro"/>
</dbReference>
<evidence type="ECO:0000256" key="1">
    <source>
        <dbReference type="ARBA" id="ARBA00001964"/>
    </source>
</evidence>
<protein>
    <submittedName>
        <fullName evidence="8">Thiamine pyrophosphate-binding protein</fullName>
    </submittedName>
</protein>
<feature type="domain" description="Thiamine pyrophosphate enzyme N-terminal TPP-binding" evidence="7">
    <location>
        <begin position="5"/>
        <end position="105"/>
    </location>
</feature>
<evidence type="ECO:0000256" key="2">
    <source>
        <dbReference type="ARBA" id="ARBA00007812"/>
    </source>
</evidence>
<dbReference type="GO" id="GO:0005948">
    <property type="term" value="C:acetolactate synthase complex"/>
    <property type="evidence" value="ECO:0007669"/>
    <property type="project" value="TreeGrafter"/>
</dbReference>
<dbReference type="SUPFAM" id="SSF52467">
    <property type="entry name" value="DHS-like NAD/FAD-binding domain"/>
    <property type="match status" value="1"/>
</dbReference>
<organism evidence="8 9">
    <name type="scientific">PS1 clade bacterium</name>
    <dbReference type="NCBI Taxonomy" id="2175152"/>
    <lineage>
        <taxon>Bacteria</taxon>
        <taxon>Pseudomonadati</taxon>
        <taxon>Pseudomonadota</taxon>
        <taxon>Alphaproteobacteria</taxon>
        <taxon>PS1 clade</taxon>
    </lineage>
</organism>
<dbReference type="Gene3D" id="3.40.50.970">
    <property type="match status" value="2"/>
</dbReference>
<dbReference type="EMBL" id="QOQD01000002">
    <property type="protein sequence ID" value="RCL74403.1"/>
    <property type="molecule type" value="Genomic_DNA"/>
</dbReference>
<dbReference type="GO" id="GO:0009097">
    <property type="term" value="P:isoleucine biosynthetic process"/>
    <property type="evidence" value="ECO:0007669"/>
    <property type="project" value="TreeGrafter"/>
</dbReference>
<dbReference type="InterPro" id="IPR000399">
    <property type="entry name" value="TPP-bd_CS"/>
</dbReference>
<comment type="caution">
    <text evidence="8">The sequence shown here is derived from an EMBL/GenBank/DDBJ whole genome shotgun (WGS) entry which is preliminary data.</text>
</comment>
<evidence type="ECO:0000256" key="3">
    <source>
        <dbReference type="ARBA" id="ARBA00023052"/>
    </source>
</evidence>
<dbReference type="SUPFAM" id="SSF52518">
    <property type="entry name" value="Thiamin diphosphate-binding fold (THDP-binding)"/>
    <property type="match status" value="2"/>
</dbReference>
<dbReference type="GO" id="GO:0003984">
    <property type="term" value="F:acetolactate synthase activity"/>
    <property type="evidence" value="ECO:0007669"/>
    <property type="project" value="TreeGrafter"/>
</dbReference>
<feature type="domain" description="Thiamine pyrophosphate enzyme TPP-binding" evidence="6">
    <location>
        <begin position="383"/>
        <end position="528"/>
    </location>
</feature>
<dbReference type="AlphaFoldDB" id="A0A368DSZ6"/>
<dbReference type="Pfam" id="PF02776">
    <property type="entry name" value="TPP_enzyme_N"/>
    <property type="match status" value="1"/>
</dbReference>
<dbReference type="CDD" id="cd00568">
    <property type="entry name" value="TPP_enzymes"/>
    <property type="match status" value="1"/>
</dbReference>
<evidence type="ECO:0000313" key="9">
    <source>
        <dbReference type="Proteomes" id="UP000253570"/>
    </source>
</evidence>
<comment type="similarity">
    <text evidence="2 4">Belongs to the TPP enzyme family.</text>
</comment>
<evidence type="ECO:0000259" key="5">
    <source>
        <dbReference type="Pfam" id="PF00205"/>
    </source>
</evidence>
<dbReference type="PANTHER" id="PTHR18968">
    <property type="entry name" value="THIAMINE PYROPHOSPHATE ENZYMES"/>
    <property type="match status" value="1"/>
</dbReference>
<dbReference type="GO" id="GO:0050660">
    <property type="term" value="F:flavin adenine dinucleotide binding"/>
    <property type="evidence" value="ECO:0007669"/>
    <property type="project" value="TreeGrafter"/>
</dbReference>
<evidence type="ECO:0000256" key="4">
    <source>
        <dbReference type="RuleBase" id="RU362132"/>
    </source>
</evidence>
<dbReference type="InterPro" id="IPR012001">
    <property type="entry name" value="Thiamin_PyroP_enz_TPP-bd_dom"/>
</dbReference>
<name>A0A368DSZ6_9PROT</name>
<gene>
    <name evidence="8" type="ORF">DBW71_01370</name>
</gene>
<feature type="domain" description="Thiamine pyrophosphate enzyme central" evidence="5">
    <location>
        <begin position="192"/>
        <end position="300"/>
    </location>
</feature>
<dbReference type="PROSITE" id="PS00187">
    <property type="entry name" value="TPP_ENZYMES"/>
    <property type="match status" value="1"/>
</dbReference>
<dbReference type="InterPro" id="IPR045229">
    <property type="entry name" value="TPP_enz"/>
</dbReference>
<evidence type="ECO:0000313" key="8">
    <source>
        <dbReference type="EMBL" id="RCL74403.1"/>
    </source>
</evidence>
<proteinExistence type="inferred from homology"/>
<keyword evidence="3 4" id="KW-0786">Thiamine pyrophosphate</keyword>
<dbReference type="InterPro" id="IPR012000">
    <property type="entry name" value="Thiamin_PyroP_enz_cen_dom"/>
</dbReference>
<evidence type="ECO:0000259" key="7">
    <source>
        <dbReference type="Pfam" id="PF02776"/>
    </source>
</evidence>
<dbReference type="GO" id="GO:0009099">
    <property type="term" value="P:L-valine biosynthetic process"/>
    <property type="evidence" value="ECO:0007669"/>
    <property type="project" value="TreeGrafter"/>
</dbReference>
<accession>A0A368DSZ6</accession>
<dbReference type="Proteomes" id="UP000253570">
    <property type="component" value="Unassembled WGS sequence"/>
</dbReference>
<dbReference type="Gene3D" id="3.40.50.1220">
    <property type="entry name" value="TPP-binding domain"/>
    <property type="match status" value="1"/>
</dbReference>
<dbReference type="PANTHER" id="PTHR18968:SF13">
    <property type="entry name" value="ACETOLACTATE SYNTHASE CATALYTIC SUBUNIT, MITOCHONDRIAL"/>
    <property type="match status" value="1"/>
</dbReference>
<evidence type="ECO:0000259" key="6">
    <source>
        <dbReference type="Pfam" id="PF02775"/>
    </source>
</evidence>